<dbReference type="SUPFAM" id="SSF53850">
    <property type="entry name" value="Periplasmic binding protein-like II"/>
    <property type="match status" value="1"/>
</dbReference>
<dbReference type="PATRIC" id="fig|1555112.3.peg.347"/>
<evidence type="ECO:0000256" key="3">
    <source>
        <dbReference type="ARBA" id="ARBA00022729"/>
    </source>
</evidence>
<evidence type="ECO:0000256" key="1">
    <source>
        <dbReference type="ARBA" id="ARBA00004418"/>
    </source>
</evidence>
<dbReference type="AlphaFoldDB" id="A0A0K2SHA6"/>
<keyword evidence="3" id="KW-0732">Signal</keyword>
<evidence type="ECO:0000313" key="5">
    <source>
        <dbReference type="EMBL" id="BAS26189.1"/>
    </source>
</evidence>
<organism evidence="5 6">
    <name type="scientific">Limnochorda pilosa</name>
    <dbReference type="NCBI Taxonomy" id="1555112"/>
    <lineage>
        <taxon>Bacteria</taxon>
        <taxon>Bacillati</taxon>
        <taxon>Bacillota</taxon>
        <taxon>Limnochordia</taxon>
        <taxon>Limnochordales</taxon>
        <taxon>Limnochordaceae</taxon>
        <taxon>Limnochorda</taxon>
    </lineage>
</organism>
<evidence type="ECO:0000256" key="2">
    <source>
        <dbReference type="ARBA" id="ARBA00010742"/>
    </source>
</evidence>
<comment type="similarity">
    <text evidence="2">Belongs to the bacterial solute-binding protein SsuA/TauA family.</text>
</comment>
<dbReference type="InterPro" id="IPR015168">
    <property type="entry name" value="SsuA/THI5"/>
</dbReference>
<proteinExistence type="inferred from homology"/>
<comment type="subcellular location">
    <subcellularLocation>
        <location evidence="1">Periplasm</location>
    </subcellularLocation>
</comment>
<dbReference type="KEGG" id="lpil:LIP_0332"/>
<reference evidence="6" key="1">
    <citation type="submission" date="2015-07" db="EMBL/GenBank/DDBJ databases">
        <title>Complete genome sequence and phylogenetic analysis of Limnochorda pilosa.</title>
        <authorList>
            <person name="Watanabe M."/>
            <person name="Kojima H."/>
            <person name="Fukui M."/>
        </authorList>
    </citation>
    <scope>NUCLEOTIDE SEQUENCE [LARGE SCALE GENOMIC DNA]</scope>
    <source>
        <strain evidence="6">HC45</strain>
    </source>
</reference>
<evidence type="ECO:0000313" key="6">
    <source>
        <dbReference type="Proteomes" id="UP000065807"/>
    </source>
</evidence>
<dbReference type="EMBL" id="AP014924">
    <property type="protein sequence ID" value="BAS26189.1"/>
    <property type="molecule type" value="Genomic_DNA"/>
</dbReference>
<name>A0A0K2SHA6_LIMPI</name>
<dbReference type="GO" id="GO:0042597">
    <property type="term" value="C:periplasmic space"/>
    <property type="evidence" value="ECO:0007669"/>
    <property type="project" value="UniProtKB-SubCell"/>
</dbReference>
<dbReference type="Proteomes" id="UP000065807">
    <property type="component" value="Chromosome"/>
</dbReference>
<protein>
    <submittedName>
        <fullName evidence="5">ABC transporter substrate-binding protein</fullName>
    </submittedName>
</protein>
<dbReference type="PANTHER" id="PTHR30024:SF47">
    <property type="entry name" value="TAURINE-BINDING PERIPLASMIC PROTEIN"/>
    <property type="match status" value="1"/>
</dbReference>
<accession>A0A0K2SHA6</accession>
<dbReference type="Pfam" id="PF09084">
    <property type="entry name" value="NMT1"/>
    <property type="match status" value="1"/>
</dbReference>
<sequence length="344" mass="36259">MKGRARSIRSGRLAGWGAALVLALVVSFAAVSDVQAAGSRVVLAVGGAECLCYLPTVLAHQLGFFADEGVDVELQNLKGGSKALEALVGGSADVVSGYYDHTITMQAKGRRLVSFVAFDQYPGLVLVVSPHAAERIRAVRDLEGAVVGVTAPGSSTHTFLNFLLAQDGLSGTDVSVVGIGLAATAIAAVERGRVDAAVMLDPAVTLLQRKGGIRILSDTRSEADTVAVYGGPYPAGVLYTTPEWLKANGQTARAMARAMVRVLAWIQDHSAEEIMARMPREFYENDPDLYLAALKNSLPMYSPDGVMDARGPQNALKTLALSDPAVAQAAIRLEATYTNDFITP</sequence>
<dbReference type="STRING" id="1555112.LIP_0332"/>
<evidence type="ECO:0000259" key="4">
    <source>
        <dbReference type="Pfam" id="PF09084"/>
    </source>
</evidence>
<dbReference type="Gene3D" id="3.40.190.10">
    <property type="entry name" value="Periplasmic binding protein-like II"/>
    <property type="match status" value="2"/>
</dbReference>
<reference evidence="6" key="2">
    <citation type="journal article" date="2016" name="Int. J. Syst. Evol. Microbiol.">
        <title>Complete genome sequence and cell structure of Limnochorda pilosa, a Gram-negative spore-former within the phylum Firmicutes.</title>
        <authorList>
            <person name="Watanabe M."/>
            <person name="Kojima H."/>
            <person name="Fukui M."/>
        </authorList>
    </citation>
    <scope>NUCLEOTIDE SEQUENCE [LARGE SCALE GENOMIC DNA]</scope>
    <source>
        <strain evidence="6">HC45</strain>
    </source>
</reference>
<gene>
    <name evidence="5" type="ORF">LIP_0332</name>
</gene>
<feature type="domain" description="SsuA/THI5-like" evidence="4">
    <location>
        <begin position="55"/>
        <end position="270"/>
    </location>
</feature>
<dbReference type="PANTHER" id="PTHR30024">
    <property type="entry name" value="ALIPHATIC SULFONATES-BINDING PROTEIN-RELATED"/>
    <property type="match status" value="1"/>
</dbReference>
<dbReference type="GO" id="GO:0042918">
    <property type="term" value="P:alkanesulfonate transmembrane transport"/>
    <property type="evidence" value="ECO:0007669"/>
    <property type="project" value="TreeGrafter"/>
</dbReference>
<keyword evidence="6" id="KW-1185">Reference proteome</keyword>